<evidence type="ECO:0000313" key="8">
    <source>
        <dbReference type="EMBL" id="CAE8586261.1"/>
    </source>
</evidence>
<keyword evidence="5" id="KW-0862">Zinc</keyword>
<dbReference type="InterPro" id="IPR042451">
    <property type="entry name" value="ZPR1_A/B_dom"/>
</dbReference>
<organism evidence="8 9">
    <name type="scientific">Polarella glacialis</name>
    <name type="common">Dinoflagellate</name>
    <dbReference type="NCBI Taxonomy" id="89957"/>
    <lineage>
        <taxon>Eukaryota</taxon>
        <taxon>Sar</taxon>
        <taxon>Alveolata</taxon>
        <taxon>Dinophyceae</taxon>
        <taxon>Suessiales</taxon>
        <taxon>Suessiaceae</taxon>
        <taxon>Polarella</taxon>
    </lineage>
</organism>
<dbReference type="InterPro" id="IPR024766">
    <property type="entry name" value="Znf_RING_H2"/>
</dbReference>
<keyword evidence="9" id="KW-1185">Reference proteome</keyword>
<dbReference type="GO" id="GO:0008270">
    <property type="term" value="F:zinc ion binding"/>
    <property type="evidence" value="ECO:0007669"/>
    <property type="project" value="UniProtKB-KW"/>
</dbReference>
<evidence type="ECO:0000256" key="2">
    <source>
        <dbReference type="ARBA" id="ARBA00022723"/>
    </source>
</evidence>
<dbReference type="OrthoDB" id="308464at2759"/>
<dbReference type="SUPFAM" id="SSF57850">
    <property type="entry name" value="RING/U-box"/>
    <property type="match status" value="1"/>
</dbReference>
<dbReference type="CDD" id="cd16448">
    <property type="entry name" value="RING-H2"/>
    <property type="match status" value="1"/>
</dbReference>
<dbReference type="SMART" id="SM00184">
    <property type="entry name" value="RING"/>
    <property type="match status" value="1"/>
</dbReference>
<evidence type="ECO:0000259" key="7">
    <source>
        <dbReference type="PROSITE" id="PS50089"/>
    </source>
</evidence>
<accession>A0A813DKZ3</accession>
<keyword evidence="2" id="KW-0479">Metal-binding</keyword>
<keyword evidence="4" id="KW-0833">Ubl conjugation pathway</keyword>
<sequence length="491" mass="53598">MPFATGGALGSVLADSAPADRRLSACTSTDQCQVIQDVAQGWEGLCLGLEQLNHSTTPEYCRDKCCGDPKCEVWQWGTDRDSAAATLGMCYTGRGLECQSERFDNLLVRAGQRISHGQVSETVPLEKAHLSHCGVMEETFGCCGKLWLLWRHGRNCSTAETLTQPLSHNGTKASAEASEMLALAEDKPSFGEVCFEVMGGACPVHKLSCGHKFHHACIQRWLRQKGQSASCPLCKATPKGECTEEEPAPFRIDLGHQEMSRILTELEDIFEVIHEVAGPLRPMSISGLASNLCTSLGYEDEDELEEAIGGSLVDFLGALPHFEVIWPSPDDASSGTTTLPGWPKALMKPAELEVESERLAAVATKTSFTVSEREDLWRIVLQGPEASIEIPELEFAIRPQERRRIDTIYNIIAAAIFHLGDHIQKNSREGGVISSDHIDGICSTIDSLNVLLDVDRPFTVVIVDPQGVSEIKPNEGVNIQRLEQPLDVHAG</sequence>
<dbReference type="InterPro" id="IPR013083">
    <property type="entry name" value="Znf_RING/FYVE/PHD"/>
</dbReference>
<evidence type="ECO:0000256" key="3">
    <source>
        <dbReference type="ARBA" id="ARBA00022771"/>
    </source>
</evidence>
<dbReference type="Proteomes" id="UP000654075">
    <property type="component" value="Unassembled WGS sequence"/>
</dbReference>
<dbReference type="EMBL" id="CAJNNV010001985">
    <property type="protein sequence ID" value="CAE8586261.1"/>
    <property type="molecule type" value="Genomic_DNA"/>
</dbReference>
<comment type="pathway">
    <text evidence="1">Protein modification; protein ubiquitination.</text>
</comment>
<dbReference type="InterPro" id="IPR001841">
    <property type="entry name" value="Znf_RING"/>
</dbReference>
<keyword evidence="3 6" id="KW-0863">Zinc-finger</keyword>
<dbReference type="PROSITE" id="PS50089">
    <property type="entry name" value="ZF_RING_2"/>
    <property type="match status" value="1"/>
</dbReference>
<feature type="domain" description="RING-type" evidence="7">
    <location>
        <begin position="193"/>
        <end position="235"/>
    </location>
</feature>
<name>A0A813DKZ3_POLGL</name>
<proteinExistence type="predicted"/>
<reference evidence="8" key="1">
    <citation type="submission" date="2021-02" db="EMBL/GenBank/DDBJ databases">
        <authorList>
            <person name="Dougan E. K."/>
            <person name="Rhodes N."/>
            <person name="Thang M."/>
            <person name="Chan C."/>
        </authorList>
    </citation>
    <scope>NUCLEOTIDE SEQUENCE</scope>
</reference>
<evidence type="ECO:0000256" key="1">
    <source>
        <dbReference type="ARBA" id="ARBA00004906"/>
    </source>
</evidence>
<dbReference type="Pfam" id="PF22794">
    <property type="entry name" value="jr-ZPR1"/>
    <property type="match status" value="1"/>
</dbReference>
<dbReference type="SMART" id="SM00709">
    <property type="entry name" value="Zpr1"/>
    <property type="match status" value="1"/>
</dbReference>
<dbReference type="InterPro" id="IPR056180">
    <property type="entry name" value="ZPR1_jr_dom"/>
</dbReference>
<evidence type="ECO:0000256" key="4">
    <source>
        <dbReference type="ARBA" id="ARBA00022786"/>
    </source>
</evidence>
<dbReference type="InterPro" id="IPR004457">
    <property type="entry name" value="Znf_ZPR1"/>
</dbReference>
<dbReference type="AlphaFoldDB" id="A0A813DKZ3"/>
<dbReference type="Gene3D" id="2.60.120.1040">
    <property type="entry name" value="ZPR1, A/B domain"/>
    <property type="match status" value="1"/>
</dbReference>
<evidence type="ECO:0000256" key="5">
    <source>
        <dbReference type="ARBA" id="ARBA00022833"/>
    </source>
</evidence>
<gene>
    <name evidence="8" type="ORF">PGLA1383_LOCUS5137</name>
</gene>
<dbReference type="Gene3D" id="3.30.40.10">
    <property type="entry name" value="Zinc/RING finger domain, C3HC4 (zinc finger)"/>
    <property type="match status" value="1"/>
</dbReference>
<evidence type="ECO:0000313" key="9">
    <source>
        <dbReference type="Proteomes" id="UP000654075"/>
    </source>
</evidence>
<comment type="caution">
    <text evidence="8">The sequence shown here is derived from an EMBL/GenBank/DDBJ whole genome shotgun (WGS) entry which is preliminary data.</text>
</comment>
<protein>
    <recommendedName>
        <fullName evidence="7">RING-type domain-containing protein</fullName>
    </recommendedName>
</protein>
<dbReference type="Pfam" id="PF12678">
    <property type="entry name" value="zf-rbx1"/>
    <property type="match status" value="1"/>
</dbReference>
<evidence type="ECO:0000256" key="6">
    <source>
        <dbReference type="PROSITE-ProRule" id="PRU00175"/>
    </source>
</evidence>